<feature type="region of interest" description="Disordered" evidence="1">
    <location>
        <begin position="62"/>
        <end position="147"/>
    </location>
</feature>
<dbReference type="Proteomes" id="UP000092600">
    <property type="component" value="Unassembled WGS sequence"/>
</dbReference>
<dbReference type="EMBL" id="LSRQ01001255">
    <property type="protein sequence ID" value="OAY78540.1"/>
    <property type="molecule type" value="Genomic_DNA"/>
</dbReference>
<evidence type="ECO:0000313" key="3">
    <source>
        <dbReference type="Proteomes" id="UP000092600"/>
    </source>
</evidence>
<reference evidence="2 3" key="1">
    <citation type="journal article" date="2016" name="DNA Res.">
        <title>The draft genome of MD-2 pineapple using hybrid error correction of long reads.</title>
        <authorList>
            <person name="Redwan R.M."/>
            <person name="Saidin A."/>
            <person name="Kumar S.V."/>
        </authorList>
    </citation>
    <scope>NUCLEOTIDE SEQUENCE [LARGE SCALE GENOMIC DNA]</scope>
    <source>
        <strain evidence="3">cv. MD2</strain>
        <tissue evidence="2">Leaf</tissue>
    </source>
</reference>
<feature type="compositionally biased region" description="Basic and acidic residues" evidence="1">
    <location>
        <begin position="82"/>
        <end position="91"/>
    </location>
</feature>
<dbReference type="AlphaFoldDB" id="A0A199VPA6"/>
<proteinExistence type="predicted"/>
<evidence type="ECO:0000256" key="1">
    <source>
        <dbReference type="SAM" id="MobiDB-lite"/>
    </source>
</evidence>
<evidence type="ECO:0000313" key="2">
    <source>
        <dbReference type="EMBL" id="OAY78540.1"/>
    </source>
</evidence>
<protein>
    <submittedName>
        <fullName evidence="2">Uncharacterized protein</fullName>
    </submittedName>
</protein>
<organism evidence="2 3">
    <name type="scientific">Ananas comosus</name>
    <name type="common">Pineapple</name>
    <name type="synonym">Ananas ananas</name>
    <dbReference type="NCBI Taxonomy" id="4615"/>
    <lineage>
        <taxon>Eukaryota</taxon>
        <taxon>Viridiplantae</taxon>
        <taxon>Streptophyta</taxon>
        <taxon>Embryophyta</taxon>
        <taxon>Tracheophyta</taxon>
        <taxon>Spermatophyta</taxon>
        <taxon>Magnoliopsida</taxon>
        <taxon>Liliopsida</taxon>
        <taxon>Poales</taxon>
        <taxon>Bromeliaceae</taxon>
        <taxon>Bromelioideae</taxon>
        <taxon>Ananas</taxon>
    </lineage>
</organism>
<accession>A0A199VPA6</accession>
<comment type="caution">
    <text evidence="2">The sequence shown here is derived from an EMBL/GenBank/DDBJ whole genome shotgun (WGS) entry which is preliminary data.</text>
</comment>
<sequence>MRTMEALKSSKKSSGSIADIIGASGRERLVGLQEPVGGDQVDVVLVIECGGRREVELAQSCCSDCRKSRSPMEASELPTRPLRRELKEEQRALPMARRSPLASSPRSSVASSSLSSPNSGLSSSSSAQEPPRRQMPSRAAPATLWPRGPYEREVHAEISRHRLETVKERIGKRVSSITGESDHVLGGEAEGGHVGRRGRDVRVRCLAVRTSAVLPPYLHLPRGPSRLFHRNVGTRNSLRASQLELGLNRIDHFESPEGVQVGREAAMRGSFAMASSTPAKMISSA</sequence>
<feature type="compositionally biased region" description="Low complexity" evidence="1">
    <location>
        <begin position="96"/>
        <end position="126"/>
    </location>
</feature>
<name>A0A199VPA6_ANACO</name>
<gene>
    <name evidence="2" type="ORF">ACMD2_04460</name>
</gene>